<sequence length="231" mass="24386">MTILHLASRARPLAPRLTAIRTRAYAQAAPPPPPPAAEKKSAGNSTLYLIGAALAAGGAYYFYTSNPERVDELKHKANAEEGLAARGIKDAKDNVVAAGQDRLAAARGTVSGSLKDAKDIRDRVVAGADERAHQVAADATGVYNSAKGSAQQGLASARSSTESLYRDARETAEEKKDEAKAGWFSWLGWGKAEGKEKFAEAKETLEAGKARAAQEGSKAVGDVQKKLDKHT</sequence>
<dbReference type="EMBL" id="JARJLG010000311">
    <property type="protein sequence ID" value="KAJ7718025.1"/>
    <property type="molecule type" value="Genomic_DNA"/>
</dbReference>
<keyword evidence="3" id="KW-1185">Reference proteome</keyword>
<reference evidence="2" key="1">
    <citation type="submission" date="2023-03" db="EMBL/GenBank/DDBJ databases">
        <title>Massive genome expansion in bonnet fungi (Mycena s.s.) driven by repeated elements and novel gene families across ecological guilds.</title>
        <authorList>
            <consortium name="Lawrence Berkeley National Laboratory"/>
            <person name="Harder C.B."/>
            <person name="Miyauchi S."/>
            <person name="Viragh M."/>
            <person name="Kuo A."/>
            <person name="Thoen E."/>
            <person name="Andreopoulos B."/>
            <person name="Lu D."/>
            <person name="Skrede I."/>
            <person name="Drula E."/>
            <person name="Henrissat B."/>
            <person name="Morin E."/>
            <person name="Kohler A."/>
            <person name="Barry K."/>
            <person name="LaButti K."/>
            <person name="Morin E."/>
            <person name="Salamov A."/>
            <person name="Lipzen A."/>
            <person name="Mereny Z."/>
            <person name="Hegedus B."/>
            <person name="Baldrian P."/>
            <person name="Stursova M."/>
            <person name="Weitz H."/>
            <person name="Taylor A."/>
            <person name="Grigoriev I.V."/>
            <person name="Nagy L.G."/>
            <person name="Martin F."/>
            <person name="Kauserud H."/>
        </authorList>
    </citation>
    <scope>NUCLEOTIDE SEQUENCE</scope>
    <source>
        <strain evidence="2">CBHHK188m</strain>
    </source>
</reference>
<name>A0AAD7HEL2_9AGAR</name>
<proteinExistence type="predicted"/>
<dbReference type="AlphaFoldDB" id="A0AAD7HEL2"/>
<evidence type="ECO:0000313" key="3">
    <source>
        <dbReference type="Proteomes" id="UP001215280"/>
    </source>
</evidence>
<evidence type="ECO:0000313" key="2">
    <source>
        <dbReference type="EMBL" id="KAJ7718025.1"/>
    </source>
</evidence>
<gene>
    <name evidence="2" type="ORF">DFH07DRAFT_973420</name>
</gene>
<dbReference type="Proteomes" id="UP001215280">
    <property type="component" value="Unassembled WGS sequence"/>
</dbReference>
<evidence type="ECO:0000256" key="1">
    <source>
        <dbReference type="SAM" id="MobiDB-lite"/>
    </source>
</evidence>
<comment type="caution">
    <text evidence="2">The sequence shown here is derived from an EMBL/GenBank/DDBJ whole genome shotgun (WGS) entry which is preliminary data.</text>
</comment>
<protein>
    <recommendedName>
        <fullName evidence="4">Late embryogenesis abundant protein</fullName>
    </recommendedName>
</protein>
<organism evidence="2 3">
    <name type="scientific">Mycena maculata</name>
    <dbReference type="NCBI Taxonomy" id="230809"/>
    <lineage>
        <taxon>Eukaryota</taxon>
        <taxon>Fungi</taxon>
        <taxon>Dikarya</taxon>
        <taxon>Basidiomycota</taxon>
        <taxon>Agaricomycotina</taxon>
        <taxon>Agaricomycetes</taxon>
        <taxon>Agaricomycetidae</taxon>
        <taxon>Agaricales</taxon>
        <taxon>Marasmiineae</taxon>
        <taxon>Mycenaceae</taxon>
        <taxon>Mycena</taxon>
    </lineage>
</organism>
<feature type="region of interest" description="Disordered" evidence="1">
    <location>
        <begin position="209"/>
        <end position="231"/>
    </location>
</feature>
<accession>A0AAD7HEL2</accession>
<evidence type="ECO:0008006" key="4">
    <source>
        <dbReference type="Google" id="ProtNLM"/>
    </source>
</evidence>